<dbReference type="GO" id="GO:0035243">
    <property type="term" value="F:protein-arginine omega-N symmetric methyltransferase activity"/>
    <property type="evidence" value="ECO:0007669"/>
    <property type="project" value="TreeGrafter"/>
</dbReference>
<dbReference type="RefSeq" id="WP_102747865.1">
    <property type="nucleotide sequence ID" value="NZ_PJLB01000004.1"/>
</dbReference>
<organism evidence="3 4">
    <name type="scientific">Akkermansia muciniphila</name>
    <dbReference type="NCBI Taxonomy" id="239935"/>
    <lineage>
        <taxon>Bacteria</taxon>
        <taxon>Pseudomonadati</taxon>
        <taxon>Verrucomicrobiota</taxon>
        <taxon>Verrucomicrobiia</taxon>
        <taxon>Verrucomicrobiales</taxon>
        <taxon>Akkermansiaceae</taxon>
        <taxon>Akkermansia</taxon>
    </lineage>
</organism>
<dbReference type="PANTHER" id="PTHR12049:SF7">
    <property type="entry name" value="PROTEIN ARGININE METHYLTRANSFERASE NDUFAF7, MITOCHONDRIAL"/>
    <property type="match status" value="1"/>
</dbReference>
<dbReference type="EMBL" id="PJLB01000004">
    <property type="protein sequence ID" value="PND04895.1"/>
    <property type="molecule type" value="Genomic_DNA"/>
</dbReference>
<keyword evidence="2" id="KW-0808">Transferase</keyword>
<dbReference type="GO" id="GO:0032259">
    <property type="term" value="P:methylation"/>
    <property type="evidence" value="ECO:0007669"/>
    <property type="project" value="UniProtKB-KW"/>
</dbReference>
<evidence type="ECO:0000313" key="4">
    <source>
        <dbReference type="Proteomes" id="UP000236075"/>
    </source>
</evidence>
<sequence length="340" mass="38898">MIRLSDHIAAAGGWLSLEAFMQLALHHPQEGYYFSSIENIGQRGDFSTTPTLSPILAKAIVAHWKEACSRCGRRLPLLEIGAGSGALAVKILEQLGFWNRLNTDYVIVESSPRLREFQHLLLGGRAKIYSTMEKALKHCGGKAFIFSNELVDAFPARVFEYTEQDWKEVGLVVKNGAVREELRPVRQQPLFSHMLEYGSQPGQRVEIHDSYARWFTSWLPLWNMGVMTVIDYGDEMERLYYRRPRGSLRGYKSHQVLTGEELYRNPGLTDLTCDVNFTDLLELSRNCLGDRVTFMTQRDYLLPHAENTPQDAFLTDEYGAGEHFHVLIQERQRLQPEGTQ</sequence>
<dbReference type="PANTHER" id="PTHR12049">
    <property type="entry name" value="PROTEIN ARGININE METHYLTRANSFERASE NDUFAF7, MITOCHONDRIAL"/>
    <property type="match status" value="1"/>
</dbReference>
<accession>A0AAX0WNI0</accession>
<dbReference type="Proteomes" id="UP000236075">
    <property type="component" value="Unassembled WGS sequence"/>
</dbReference>
<evidence type="ECO:0000256" key="2">
    <source>
        <dbReference type="ARBA" id="ARBA00022679"/>
    </source>
</evidence>
<proteinExistence type="predicted"/>
<dbReference type="InterPro" id="IPR038375">
    <property type="entry name" value="NDUFAF7_sf"/>
</dbReference>
<dbReference type="AlphaFoldDB" id="A0AAX0WNI0"/>
<comment type="caution">
    <text evidence="3">The sequence shown here is derived from an EMBL/GenBank/DDBJ whole genome shotgun (WGS) entry which is preliminary data.</text>
</comment>
<name>A0AAX0WNI0_9BACT</name>
<dbReference type="InterPro" id="IPR003788">
    <property type="entry name" value="NDUFAF7"/>
</dbReference>
<evidence type="ECO:0008006" key="5">
    <source>
        <dbReference type="Google" id="ProtNLM"/>
    </source>
</evidence>
<keyword evidence="1" id="KW-0489">Methyltransferase</keyword>
<evidence type="ECO:0000256" key="1">
    <source>
        <dbReference type="ARBA" id="ARBA00022603"/>
    </source>
</evidence>
<protein>
    <recommendedName>
        <fullName evidence="5">SAM-dependent methyltransferase</fullName>
    </recommendedName>
</protein>
<dbReference type="Pfam" id="PF02636">
    <property type="entry name" value="Methyltransf_28"/>
    <property type="match status" value="1"/>
</dbReference>
<reference evidence="3 4" key="1">
    <citation type="journal article" date="2017" name="BMC Genomics">
        <title>Genome sequencing of 39 Akkermansia muciniphila isolates reveals its population structure, genomic and functional diverisity, and global distribution in mammalian gut microbiotas.</title>
        <authorList>
            <person name="Guo X."/>
            <person name="Li S."/>
            <person name="Zhang J."/>
            <person name="Wu F."/>
            <person name="Li X."/>
            <person name="Wu D."/>
            <person name="Zhang M."/>
            <person name="Ou Z."/>
            <person name="Jie Z."/>
            <person name="Yan Q."/>
            <person name="Li P."/>
            <person name="Yi J."/>
            <person name="Peng Y."/>
        </authorList>
    </citation>
    <scope>NUCLEOTIDE SEQUENCE [LARGE SCALE GENOMIC DNA]</scope>
    <source>
        <strain evidence="3 4">GP28</strain>
    </source>
</reference>
<gene>
    <name evidence="3" type="ORF">CXT95_00205</name>
</gene>
<dbReference type="Gene3D" id="3.40.50.12710">
    <property type="match status" value="1"/>
</dbReference>
<evidence type="ECO:0000313" key="3">
    <source>
        <dbReference type="EMBL" id="PND04895.1"/>
    </source>
</evidence>
<dbReference type="InterPro" id="IPR029063">
    <property type="entry name" value="SAM-dependent_MTases_sf"/>
</dbReference>
<dbReference type="SUPFAM" id="SSF53335">
    <property type="entry name" value="S-adenosyl-L-methionine-dependent methyltransferases"/>
    <property type="match status" value="1"/>
</dbReference>